<dbReference type="EC" id="2.1.1.37" evidence="1"/>
<dbReference type="GO" id="GO:0003886">
    <property type="term" value="F:DNA (cytosine-5-)-methyltransferase activity"/>
    <property type="evidence" value="ECO:0007669"/>
    <property type="project" value="UniProtKB-EC"/>
</dbReference>
<dbReference type="InterPro" id="IPR001525">
    <property type="entry name" value="C5_MeTfrase"/>
</dbReference>
<gene>
    <name evidence="9" type="ORF">HNR71_001414</name>
</gene>
<evidence type="ECO:0000256" key="1">
    <source>
        <dbReference type="ARBA" id="ARBA00011975"/>
    </source>
</evidence>
<dbReference type="Gene3D" id="3.40.50.150">
    <property type="entry name" value="Vaccinia Virus protein VP39"/>
    <property type="match status" value="1"/>
</dbReference>
<dbReference type="Gene3D" id="3.90.120.10">
    <property type="entry name" value="DNA Methylase, subunit A, domain 2"/>
    <property type="match status" value="1"/>
</dbReference>
<evidence type="ECO:0000256" key="8">
    <source>
        <dbReference type="SAM" id="MobiDB-lite"/>
    </source>
</evidence>
<dbReference type="NCBIfam" id="TIGR00675">
    <property type="entry name" value="dcm"/>
    <property type="match status" value="1"/>
</dbReference>
<dbReference type="EMBL" id="JACHKF010000001">
    <property type="protein sequence ID" value="MBB6565777.1"/>
    <property type="molecule type" value="Genomic_DNA"/>
</dbReference>
<dbReference type="AlphaFoldDB" id="A0A841S4U6"/>
<name>A0A841S4U6_9ACTN</name>
<dbReference type="GO" id="GO:0032259">
    <property type="term" value="P:methylation"/>
    <property type="evidence" value="ECO:0007669"/>
    <property type="project" value="UniProtKB-KW"/>
</dbReference>
<dbReference type="InterPro" id="IPR029063">
    <property type="entry name" value="SAM-dependent_MTases_sf"/>
</dbReference>
<keyword evidence="2 6" id="KW-0489">Methyltransferase</keyword>
<comment type="caution">
    <text evidence="9">The sequence shown here is derived from an EMBL/GenBank/DDBJ whole genome shotgun (WGS) entry which is preliminary data.</text>
</comment>
<evidence type="ECO:0000256" key="6">
    <source>
        <dbReference type="PROSITE-ProRule" id="PRU01016"/>
    </source>
</evidence>
<dbReference type="Pfam" id="PF00145">
    <property type="entry name" value="DNA_methylase"/>
    <property type="match status" value="2"/>
</dbReference>
<evidence type="ECO:0000313" key="10">
    <source>
        <dbReference type="Proteomes" id="UP000553957"/>
    </source>
</evidence>
<accession>A0A841S4U6</accession>
<feature type="region of interest" description="Disordered" evidence="8">
    <location>
        <begin position="191"/>
        <end position="226"/>
    </location>
</feature>
<dbReference type="Proteomes" id="UP000553957">
    <property type="component" value="Unassembled WGS sequence"/>
</dbReference>
<protein>
    <recommendedName>
        <fullName evidence="1">DNA (cytosine-5-)-methyltransferase</fullName>
        <ecNumber evidence="1">2.1.1.37</ecNumber>
    </recommendedName>
</protein>
<feature type="active site" evidence="6">
    <location>
        <position position="85"/>
    </location>
</feature>
<dbReference type="PROSITE" id="PS51679">
    <property type="entry name" value="SAM_MT_C5"/>
    <property type="match status" value="1"/>
</dbReference>
<sequence length="325" mass="34706">MTTPTNTGLRLVSLCAGIGGIDLAFHRAGIPAAAAVEIDPAARGVLADRFPQTVLFDDVTKVTADDLIAVGVVPDRTVVAAGWPCQGNSSRGRRGGLGDPRSGLWMHIARLLAELHPRWFVGENVPGLLSVNQGRDFGLIADDLAGRGLEFAWRMLDARGFGVPHRRRRLVLVGHRGDLRAAPVRVLLEPHRVPGHPHPHHPPTPANPDTTTPGTGDGRGNGIRGGLTDWAPAYSHSLVSHGGNDKQDPSMVTYVVQPHTGPRRLTPLECERLQGFPDGWTATSNGRAQADKARYAQLGNAVAVPVFEWIARRLLAVDARAGVAA</sequence>
<evidence type="ECO:0000313" key="9">
    <source>
        <dbReference type="EMBL" id="MBB6565777.1"/>
    </source>
</evidence>
<evidence type="ECO:0000256" key="5">
    <source>
        <dbReference type="ARBA" id="ARBA00022747"/>
    </source>
</evidence>
<proteinExistence type="inferred from homology"/>
<reference evidence="9 10" key="1">
    <citation type="submission" date="2020-08" db="EMBL/GenBank/DDBJ databases">
        <title>Sequencing the genomes of 1000 actinobacteria strains.</title>
        <authorList>
            <person name="Klenk H.-P."/>
        </authorList>
    </citation>
    <scope>NUCLEOTIDE SEQUENCE [LARGE SCALE GENOMIC DNA]</scope>
    <source>
        <strain evidence="9 10">DSM 15626</strain>
    </source>
</reference>
<dbReference type="RefSeq" id="WP_202885992.1">
    <property type="nucleotide sequence ID" value="NZ_BAAAGT010000001.1"/>
</dbReference>
<evidence type="ECO:0000256" key="4">
    <source>
        <dbReference type="ARBA" id="ARBA00022691"/>
    </source>
</evidence>
<dbReference type="GO" id="GO:0009307">
    <property type="term" value="P:DNA restriction-modification system"/>
    <property type="evidence" value="ECO:0007669"/>
    <property type="project" value="UniProtKB-KW"/>
</dbReference>
<evidence type="ECO:0000256" key="3">
    <source>
        <dbReference type="ARBA" id="ARBA00022679"/>
    </source>
</evidence>
<dbReference type="InterPro" id="IPR050390">
    <property type="entry name" value="C5-Methyltransferase"/>
</dbReference>
<keyword evidence="5" id="KW-0680">Restriction system</keyword>
<dbReference type="PANTHER" id="PTHR10629:SF52">
    <property type="entry name" value="DNA (CYTOSINE-5)-METHYLTRANSFERASE 1"/>
    <property type="match status" value="1"/>
</dbReference>
<organism evidence="9 10">
    <name type="scientific">Kribbella sandramycini</name>
    <dbReference type="NCBI Taxonomy" id="60450"/>
    <lineage>
        <taxon>Bacteria</taxon>
        <taxon>Bacillati</taxon>
        <taxon>Actinomycetota</taxon>
        <taxon>Actinomycetes</taxon>
        <taxon>Propionibacteriales</taxon>
        <taxon>Kribbellaceae</taxon>
        <taxon>Kribbella</taxon>
    </lineage>
</organism>
<dbReference type="PRINTS" id="PR00105">
    <property type="entry name" value="C5METTRFRASE"/>
</dbReference>
<dbReference type="PANTHER" id="PTHR10629">
    <property type="entry name" value="CYTOSINE-SPECIFIC METHYLTRANSFERASE"/>
    <property type="match status" value="1"/>
</dbReference>
<evidence type="ECO:0000256" key="2">
    <source>
        <dbReference type="ARBA" id="ARBA00022603"/>
    </source>
</evidence>
<evidence type="ECO:0000256" key="7">
    <source>
        <dbReference type="RuleBase" id="RU000416"/>
    </source>
</evidence>
<feature type="compositionally biased region" description="Gly residues" evidence="8">
    <location>
        <begin position="215"/>
        <end position="225"/>
    </location>
</feature>
<keyword evidence="4 6" id="KW-0949">S-adenosyl-L-methionine</keyword>
<comment type="similarity">
    <text evidence="6 7">Belongs to the class I-like SAM-binding methyltransferase superfamily. C5-methyltransferase family.</text>
</comment>
<keyword evidence="3 6" id="KW-0808">Transferase</keyword>
<dbReference type="SUPFAM" id="SSF53335">
    <property type="entry name" value="S-adenosyl-L-methionine-dependent methyltransferases"/>
    <property type="match status" value="1"/>
</dbReference>